<keyword evidence="2" id="KW-0472">Membrane</keyword>
<organism evidence="3 4">
    <name type="scientific">Paenibacillus agricola</name>
    <dbReference type="NCBI Taxonomy" id="2716264"/>
    <lineage>
        <taxon>Bacteria</taxon>
        <taxon>Bacillati</taxon>
        <taxon>Bacillota</taxon>
        <taxon>Bacilli</taxon>
        <taxon>Bacillales</taxon>
        <taxon>Paenibacillaceae</taxon>
        <taxon>Paenibacillus</taxon>
    </lineage>
</organism>
<sequence length="261" mass="28655">MKLEYNINWISLDINLMQKREPGYSSVIVPILLILAAMGATGAFGWLWYEEQSKLASAQKQLAEVTQLVSALEKKLQENNSGGQLGDLLSQPKLLKQQKPVATALLQQLNKLLPLHANVIQLEMNGQELLKLTLNFATSEDVVSFSQSVQAAEHFKLIRMGAINNVTNTLGNTAVASADVANANGTSIGHVLQPQEQQLQGSFAQEQLPEGQPTQEQHPEIQPVEGQPIQQNSTQEGGQSRKLPIYQTTFELKYTSDGKRG</sequence>
<comment type="caution">
    <text evidence="3">The sequence shown here is derived from an EMBL/GenBank/DDBJ whole genome shotgun (WGS) entry which is preliminary data.</text>
</comment>
<dbReference type="RefSeq" id="WP_166147667.1">
    <property type="nucleotide sequence ID" value="NZ_JAAOIW010000002.1"/>
</dbReference>
<feature type="region of interest" description="Disordered" evidence="1">
    <location>
        <begin position="204"/>
        <end position="246"/>
    </location>
</feature>
<keyword evidence="2" id="KW-1133">Transmembrane helix</keyword>
<name>A0ABX0J423_9BACL</name>
<proteinExistence type="predicted"/>
<evidence type="ECO:0000256" key="1">
    <source>
        <dbReference type="SAM" id="MobiDB-lite"/>
    </source>
</evidence>
<keyword evidence="4" id="KW-1185">Reference proteome</keyword>
<keyword evidence="2" id="KW-0812">Transmembrane</keyword>
<feature type="compositionally biased region" description="Polar residues" evidence="1">
    <location>
        <begin position="228"/>
        <end position="238"/>
    </location>
</feature>
<reference evidence="3" key="1">
    <citation type="submission" date="2020-03" db="EMBL/GenBank/DDBJ databases">
        <title>Draft sequencing of Paenibacilllus sp. S3N08.</title>
        <authorList>
            <person name="Kim D.-U."/>
        </authorList>
    </citation>
    <scope>NUCLEOTIDE SEQUENCE</scope>
    <source>
        <strain evidence="3">S3N08</strain>
    </source>
</reference>
<feature type="transmembrane region" description="Helical" evidence="2">
    <location>
        <begin position="27"/>
        <end position="49"/>
    </location>
</feature>
<evidence type="ECO:0000313" key="4">
    <source>
        <dbReference type="Proteomes" id="UP001165962"/>
    </source>
</evidence>
<evidence type="ECO:0008006" key="5">
    <source>
        <dbReference type="Google" id="ProtNLM"/>
    </source>
</evidence>
<dbReference type="EMBL" id="JAAOIW010000002">
    <property type="protein sequence ID" value="NHN29578.1"/>
    <property type="molecule type" value="Genomic_DNA"/>
</dbReference>
<protein>
    <recommendedName>
        <fullName evidence="5">Fimbrial assembly protein</fullName>
    </recommendedName>
</protein>
<evidence type="ECO:0000256" key="2">
    <source>
        <dbReference type="SAM" id="Phobius"/>
    </source>
</evidence>
<evidence type="ECO:0000313" key="3">
    <source>
        <dbReference type="EMBL" id="NHN29578.1"/>
    </source>
</evidence>
<accession>A0ABX0J423</accession>
<dbReference type="Proteomes" id="UP001165962">
    <property type="component" value="Unassembled WGS sequence"/>
</dbReference>
<gene>
    <name evidence="3" type="ORF">G9U52_06990</name>
</gene>